<dbReference type="AlphaFoldDB" id="K8DW01"/>
<dbReference type="EMBL" id="HE993885">
    <property type="protein sequence ID" value="CCM44193.1"/>
    <property type="molecule type" value="Genomic_DNA"/>
</dbReference>
<protein>
    <submittedName>
        <fullName evidence="1">Uncharacterized protein</fullName>
    </submittedName>
</protein>
<evidence type="ECO:0000313" key="1">
    <source>
        <dbReference type="EMBL" id="CCM44193.1"/>
    </source>
</evidence>
<proteinExistence type="predicted"/>
<reference evidence="1" key="2">
    <citation type="submission" date="2012-11" db="EMBL/GenBank/DDBJ databases">
        <title>A Staphyloccocus xylosus isolate with a new mecC allotype provides insights into the evolutionary origins of the type XI SCCmec.</title>
        <authorList>
            <person name="Harrison E.M."/>
            <person name="Paterson G.K."/>
            <person name="Holden M.T.G."/>
            <person name="Morgan F.E.J."/>
            <person name="Rhod Larsen A."/>
            <person name="Leroy S."/>
            <person name="Zadoks R."/>
            <person name="Peacock S.J."/>
            <person name="Parkhill J."/>
            <person name="Holmes M.A."/>
        </authorList>
    </citation>
    <scope>NUCLEOTIDE SEQUENCE</scope>
    <source>
        <strain evidence="1">S04010</strain>
    </source>
</reference>
<sequence>MKLIITKGMGVMKGIIKTIGKGVEAAAYYALATVGAAIRTV</sequence>
<accession>K8DW01</accession>
<organism evidence="1">
    <name type="scientific">Staphylococcus xylosus</name>
    <dbReference type="NCBI Taxonomy" id="1288"/>
    <lineage>
        <taxon>Bacteria</taxon>
        <taxon>Bacillati</taxon>
        <taxon>Bacillota</taxon>
        <taxon>Bacilli</taxon>
        <taxon>Bacillales</taxon>
        <taxon>Staphylococcaceae</taxon>
        <taxon>Staphylococcus</taxon>
    </lineage>
</organism>
<reference evidence="1" key="1">
    <citation type="submission" date="2012-09" db="EMBL/GenBank/DDBJ databases">
        <authorList>
            <person name="Salehi R."/>
            <person name="Fisher C.A."/>
            <person name="Bignell P.A."/>
            <person name="Old J.M."/>
        </authorList>
    </citation>
    <scope>NUCLEOTIDE SEQUENCE</scope>
    <source>
        <strain evidence="1">S04010</strain>
    </source>
</reference>
<name>K8DW01_STAXY</name>